<dbReference type="AlphaFoldDB" id="A0A373A2I5"/>
<comment type="caution">
    <text evidence="5">The sequence shown here is derived from an EMBL/GenBank/DDBJ whole genome shotgun (WGS) entry which is preliminary data.</text>
</comment>
<comment type="catalytic activity">
    <reaction evidence="3">
        <text>uridine + phosphate = alpha-D-ribose 1-phosphate + uracil</text>
        <dbReference type="Rhea" id="RHEA:24388"/>
        <dbReference type="ChEBI" id="CHEBI:16704"/>
        <dbReference type="ChEBI" id="CHEBI:17568"/>
        <dbReference type="ChEBI" id="CHEBI:43474"/>
        <dbReference type="ChEBI" id="CHEBI:57720"/>
        <dbReference type="EC" id="2.4.2.3"/>
    </reaction>
</comment>
<dbReference type="Pfam" id="PF01048">
    <property type="entry name" value="PNP_UDP_1"/>
    <property type="match status" value="1"/>
</dbReference>
<accession>A0A373A2I5</accession>
<evidence type="ECO:0000313" key="6">
    <source>
        <dbReference type="Proteomes" id="UP000263377"/>
    </source>
</evidence>
<dbReference type="PANTHER" id="PTHR43691:SF11">
    <property type="entry name" value="FI09636P-RELATED"/>
    <property type="match status" value="1"/>
</dbReference>
<dbReference type="SUPFAM" id="SSF53167">
    <property type="entry name" value="Purine and uridine phosphorylases"/>
    <property type="match status" value="1"/>
</dbReference>
<dbReference type="GO" id="GO:0006152">
    <property type="term" value="P:purine nucleoside catabolic process"/>
    <property type="evidence" value="ECO:0007669"/>
    <property type="project" value="TreeGrafter"/>
</dbReference>
<dbReference type="EC" id="2.4.2.3" evidence="1"/>
<gene>
    <name evidence="5" type="ORF">DR950_33395</name>
</gene>
<evidence type="ECO:0000256" key="3">
    <source>
        <dbReference type="ARBA" id="ARBA00048447"/>
    </source>
</evidence>
<protein>
    <recommendedName>
        <fullName evidence="2">Uridine phosphorylase</fullName>
        <ecNumber evidence="1">2.4.2.3</ecNumber>
    </recommendedName>
</protein>
<feature type="domain" description="Nucleoside phosphorylase" evidence="4">
    <location>
        <begin position="62"/>
        <end position="237"/>
    </location>
</feature>
<evidence type="ECO:0000313" key="5">
    <source>
        <dbReference type="EMBL" id="RGD61984.1"/>
    </source>
</evidence>
<dbReference type="GO" id="GO:0004731">
    <property type="term" value="F:purine-nucleoside phosphorylase activity"/>
    <property type="evidence" value="ECO:0007669"/>
    <property type="project" value="TreeGrafter"/>
</dbReference>
<dbReference type="GO" id="GO:0005829">
    <property type="term" value="C:cytosol"/>
    <property type="evidence" value="ECO:0007669"/>
    <property type="project" value="TreeGrafter"/>
</dbReference>
<sequence length="254" mass="26689">MLPFPAHPGKFAWPSITDPADHVAYVRTRYPGADLSAAAGAVLVYPHSLLEHARTVHRLHDLGRWTSGTLHLTDEQIVLCSGFGRGAPAAALLLEQLIALGVRRVITVGTAATLQPDLPPGTVVVVRQAYRDEGTSHHYLPPGRTVEASAQLSDSFRSNLDAAGCPVRCGAAWTSDALYQETAEEVRAYAAQGVLAADMEAAGMLAVAQHRDVAVSVGLVVADSLAHRTPRADHPDTTSGLRSALSAAVATLTG</sequence>
<name>A0A373A2I5_9ACTN</name>
<evidence type="ECO:0000256" key="2">
    <source>
        <dbReference type="ARBA" id="ARBA00021980"/>
    </source>
</evidence>
<evidence type="ECO:0000259" key="4">
    <source>
        <dbReference type="Pfam" id="PF01048"/>
    </source>
</evidence>
<dbReference type="InterPro" id="IPR000845">
    <property type="entry name" value="Nucleoside_phosphorylase_d"/>
</dbReference>
<dbReference type="Proteomes" id="UP000263377">
    <property type="component" value="Unassembled WGS sequence"/>
</dbReference>
<reference evidence="5 6" key="1">
    <citation type="submission" date="2018-08" db="EMBL/GenBank/DDBJ databases">
        <title>Diversity &amp; Physiological Properties of Lignin-Decomposing Actinobacteria from Soil.</title>
        <authorList>
            <person name="Roh S.G."/>
            <person name="Kim S.B."/>
        </authorList>
    </citation>
    <scope>NUCLEOTIDE SEQUENCE [LARGE SCALE GENOMIC DNA]</scope>
    <source>
        <strain evidence="5 6">MMS17-GH009</strain>
    </source>
</reference>
<dbReference type="GO" id="GO:0004850">
    <property type="term" value="F:uridine phosphorylase activity"/>
    <property type="evidence" value="ECO:0007669"/>
    <property type="project" value="UniProtKB-EC"/>
</dbReference>
<dbReference type="InterPro" id="IPR035994">
    <property type="entry name" value="Nucleoside_phosphorylase_sf"/>
</dbReference>
<dbReference type="CDD" id="cd09007">
    <property type="entry name" value="NP-I_spr0068"/>
    <property type="match status" value="1"/>
</dbReference>
<proteinExistence type="predicted"/>
<dbReference type="PANTHER" id="PTHR43691">
    <property type="entry name" value="URIDINE PHOSPHORYLASE"/>
    <property type="match status" value="1"/>
</dbReference>
<keyword evidence="6" id="KW-1185">Reference proteome</keyword>
<dbReference type="Gene3D" id="3.40.50.1580">
    <property type="entry name" value="Nucleoside phosphorylase domain"/>
    <property type="match status" value="1"/>
</dbReference>
<evidence type="ECO:0000256" key="1">
    <source>
        <dbReference type="ARBA" id="ARBA00011888"/>
    </source>
</evidence>
<organism evidence="5 6">
    <name type="scientific">Kitasatospora xanthocidica</name>
    <dbReference type="NCBI Taxonomy" id="83382"/>
    <lineage>
        <taxon>Bacteria</taxon>
        <taxon>Bacillati</taxon>
        <taxon>Actinomycetota</taxon>
        <taxon>Actinomycetes</taxon>
        <taxon>Kitasatosporales</taxon>
        <taxon>Streptomycetaceae</taxon>
        <taxon>Kitasatospora</taxon>
    </lineage>
</organism>
<dbReference type="EMBL" id="QVIG01000001">
    <property type="protein sequence ID" value="RGD61984.1"/>
    <property type="molecule type" value="Genomic_DNA"/>
</dbReference>